<reference evidence="9" key="1">
    <citation type="submission" date="2024-07" db="EMBL/GenBank/DDBJ databases">
        <authorList>
            <person name="Li J."/>
            <person name="Wei H."/>
            <person name="Ma J."/>
        </authorList>
    </citation>
    <scope>NUCLEOTIDE SEQUENCE</scope>
    <source>
        <strain evidence="9">AMU7</strain>
    </source>
</reference>
<evidence type="ECO:0000256" key="2">
    <source>
        <dbReference type="ARBA" id="ARBA00022475"/>
    </source>
</evidence>
<feature type="transmembrane region" description="Helical" evidence="8">
    <location>
        <begin position="424"/>
        <end position="441"/>
    </location>
</feature>
<evidence type="ECO:0000256" key="7">
    <source>
        <dbReference type="ARBA" id="ARBA00023136"/>
    </source>
</evidence>
<dbReference type="PANTHER" id="PTHR33908:SF11">
    <property type="entry name" value="MEMBRANE PROTEIN"/>
    <property type="match status" value="1"/>
</dbReference>
<feature type="transmembrane region" description="Helical" evidence="8">
    <location>
        <begin position="356"/>
        <end position="376"/>
    </location>
</feature>
<evidence type="ECO:0000256" key="3">
    <source>
        <dbReference type="ARBA" id="ARBA00022676"/>
    </source>
</evidence>
<sequence>MTTSAAARPRAAHRRPAARSLTPVRPLTLLRSVTGLVTWAWARLGAPVAGRKVPGTRVVAVVSLLVGYLACLYTIGQGTNLDYSDAQSHLTIARRIFDSKAPGFEQLGTVWLPMPHLLLAPFVLNMWLFSTGWAAGILGILALSATTTGLYLIAARLGLGRAGRLATTLVVLANPAVLYVYTTALTEPVLIMCIVGGMAGLAHWATSRRRMSAGELAVFAGIPSAAAVLSRYEGWALVMTGTLLVLIVAKRRTGAWREAFIMAGGYVMIPAAAVLWWISYNWAIYGNPLEFMFGQYSAYAQQKNITDGGLLPTKGNLGLTLTTFHWSLLETVGVVVLALAACGAVVLVFRRGFANSTLLVAVTGSAYAFAVLSLFLGQTAINNDHSLPSTWWNNRFALTALPLVAILAAVVVEEFTRPARIKPVLIGVLLAGLVVQNLWWGEDPTGRLAVLAEGRMSAESTTNSTAAARWLKEHYQSGGILMDESARGNAVLPVMGIPLKEIYNRASGDYFAPALKDPAKYAQWVFVNVEAGKGARDSGPTDLVYQAIVANPSFTVRYSVAFSTPTHRIYERSSH</sequence>
<keyword evidence="6 8" id="KW-1133">Transmembrane helix</keyword>
<feature type="transmembrane region" description="Helical" evidence="8">
    <location>
        <begin position="188"/>
        <end position="206"/>
    </location>
</feature>
<feature type="transmembrane region" description="Helical" evidence="8">
    <location>
        <begin position="127"/>
        <end position="153"/>
    </location>
</feature>
<feature type="transmembrane region" description="Helical" evidence="8">
    <location>
        <begin position="58"/>
        <end position="76"/>
    </location>
</feature>
<dbReference type="InterPro" id="IPR050297">
    <property type="entry name" value="LipidA_mod_glycosyltrf_83"/>
</dbReference>
<dbReference type="PANTHER" id="PTHR33908">
    <property type="entry name" value="MANNOSYLTRANSFERASE YKCB-RELATED"/>
    <property type="match status" value="1"/>
</dbReference>
<protein>
    <submittedName>
        <fullName evidence="9">ArnT family glycosyltransferase</fullName>
        <ecNumber evidence="9">2.4.-.-</ecNumber>
    </submittedName>
</protein>
<feature type="transmembrane region" description="Helical" evidence="8">
    <location>
        <begin position="396"/>
        <end position="412"/>
    </location>
</feature>
<proteinExistence type="predicted"/>
<feature type="transmembrane region" description="Helical" evidence="8">
    <location>
        <begin position="165"/>
        <end position="182"/>
    </location>
</feature>
<dbReference type="AlphaFoldDB" id="A0AB39YR14"/>
<evidence type="ECO:0000256" key="6">
    <source>
        <dbReference type="ARBA" id="ARBA00022989"/>
    </source>
</evidence>
<dbReference type="EC" id="2.4.-.-" evidence="9"/>
<dbReference type="EMBL" id="CP165735">
    <property type="protein sequence ID" value="XDV72316.1"/>
    <property type="molecule type" value="Genomic_DNA"/>
</dbReference>
<keyword evidence="5 8" id="KW-0812">Transmembrane</keyword>
<keyword evidence="7 8" id="KW-0472">Membrane</keyword>
<feature type="transmembrane region" description="Helical" evidence="8">
    <location>
        <begin position="259"/>
        <end position="278"/>
    </location>
</feature>
<keyword evidence="3 9" id="KW-0328">Glycosyltransferase</keyword>
<keyword evidence="4 9" id="KW-0808">Transferase</keyword>
<evidence type="ECO:0000256" key="1">
    <source>
        <dbReference type="ARBA" id="ARBA00004651"/>
    </source>
</evidence>
<evidence type="ECO:0000256" key="8">
    <source>
        <dbReference type="SAM" id="Phobius"/>
    </source>
</evidence>
<feature type="transmembrane region" description="Helical" evidence="8">
    <location>
        <begin position="235"/>
        <end position="252"/>
    </location>
</feature>
<feature type="transmembrane region" description="Helical" evidence="8">
    <location>
        <begin position="324"/>
        <end position="349"/>
    </location>
</feature>
<comment type="subcellular location">
    <subcellularLocation>
        <location evidence="1">Cell membrane</location>
        <topology evidence="1">Multi-pass membrane protein</topology>
    </subcellularLocation>
</comment>
<evidence type="ECO:0000313" key="9">
    <source>
        <dbReference type="EMBL" id="XDV72316.1"/>
    </source>
</evidence>
<name>A0AB39YR14_9MICC</name>
<keyword evidence="2" id="KW-1003">Cell membrane</keyword>
<organism evidence="9">
    <name type="scientific">Paenarthrobacter sp. AMU7</name>
    <dbReference type="NCBI Taxonomy" id="3162492"/>
    <lineage>
        <taxon>Bacteria</taxon>
        <taxon>Bacillati</taxon>
        <taxon>Actinomycetota</taxon>
        <taxon>Actinomycetes</taxon>
        <taxon>Micrococcales</taxon>
        <taxon>Micrococcaceae</taxon>
        <taxon>Paenarthrobacter</taxon>
    </lineage>
</organism>
<evidence type="ECO:0000256" key="4">
    <source>
        <dbReference type="ARBA" id="ARBA00022679"/>
    </source>
</evidence>
<evidence type="ECO:0000256" key="5">
    <source>
        <dbReference type="ARBA" id="ARBA00022692"/>
    </source>
</evidence>
<accession>A0AB39YR14</accession>
<dbReference type="GO" id="GO:0009103">
    <property type="term" value="P:lipopolysaccharide biosynthetic process"/>
    <property type="evidence" value="ECO:0007669"/>
    <property type="project" value="UniProtKB-ARBA"/>
</dbReference>
<gene>
    <name evidence="9" type="ORF">ABQM86_03795</name>
</gene>
<dbReference type="GO" id="GO:0005886">
    <property type="term" value="C:plasma membrane"/>
    <property type="evidence" value="ECO:0007669"/>
    <property type="project" value="UniProtKB-SubCell"/>
</dbReference>
<dbReference type="RefSeq" id="WP_369745968.1">
    <property type="nucleotide sequence ID" value="NZ_CP165735.1"/>
</dbReference>
<dbReference type="GO" id="GO:0016763">
    <property type="term" value="F:pentosyltransferase activity"/>
    <property type="evidence" value="ECO:0007669"/>
    <property type="project" value="TreeGrafter"/>
</dbReference>